<evidence type="ECO:0000256" key="3">
    <source>
        <dbReference type="ARBA" id="ARBA00022691"/>
    </source>
</evidence>
<dbReference type="EMBL" id="BAAFSV010000004">
    <property type="protein sequence ID" value="GAB1316965.1"/>
    <property type="molecule type" value="Genomic_DNA"/>
</dbReference>
<accession>A0ABQ0GHD8</accession>
<dbReference type="PROSITE" id="PS51683">
    <property type="entry name" value="SAM_OMT_II"/>
    <property type="match status" value="1"/>
</dbReference>
<keyword evidence="1" id="KW-0489">Methyltransferase</keyword>
<protein>
    <recommendedName>
        <fullName evidence="4">O-methyltransferase C-terminal domain-containing protein</fullName>
    </recommendedName>
</protein>
<evidence type="ECO:0000313" key="5">
    <source>
        <dbReference type="EMBL" id="GAB1316965.1"/>
    </source>
</evidence>
<feature type="domain" description="O-methyltransferase C-terminal" evidence="4">
    <location>
        <begin position="249"/>
        <end position="397"/>
    </location>
</feature>
<dbReference type="Gene3D" id="3.40.50.150">
    <property type="entry name" value="Vaccinia Virus protein VP39"/>
    <property type="match status" value="1"/>
</dbReference>
<dbReference type="GeneID" id="98177918"/>
<evidence type="ECO:0000259" key="4">
    <source>
        <dbReference type="Pfam" id="PF00891"/>
    </source>
</evidence>
<gene>
    <name evidence="5" type="ORF">MFIFM68171_07175</name>
</gene>
<comment type="caution">
    <text evidence="5">The sequence shown here is derived from an EMBL/GenBank/DDBJ whole genome shotgun (WGS) entry which is preliminary data.</text>
</comment>
<organism evidence="5 6">
    <name type="scientific">Madurella fahalii</name>
    <dbReference type="NCBI Taxonomy" id="1157608"/>
    <lineage>
        <taxon>Eukaryota</taxon>
        <taxon>Fungi</taxon>
        <taxon>Dikarya</taxon>
        <taxon>Ascomycota</taxon>
        <taxon>Pezizomycotina</taxon>
        <taxon>Sordariomycetes</taxon>
        <taxon>Sordariomycetidae</taxon>
        <taxon>Sordariales</taxon>
        <taxon>Sordariales incertae sedis</taxon>
        <taxon>Madurella</taxon>
    </lineage>
</organism>
<dbReference type="InterPro" id="IPR001077">
    <property type="entry name" value="COMT_C"/>
</dbReference>
<dbReference type="PANTHER" id="PTHR43712">
    <property type="entry name" value="PUTATIVE (AFU_ORTHOLOGUE AFUA_4G14580)-RELATED"/>
    <property type="match status" value="1"/>
</dbReference>
<name>A0ABQ0GHD8_9PEZI</name>
<dbReference type="InterPro" id="IPR016461">
    <property type="entry name" value="COMT-like"/>
</dbReference>
<keyword evidence="6" id="KW-1185">Reference proteome</keyword>
<evidence type="ECO:0000313" key="6">
    <source>
        <dbReference type="Proteomes" id="UP001628179"/>
    </source>
</evidence>
<dbReference type="RefSeq" id="XP_070918696.1">
    <property type="nucleotide sequence ID" value="XM_071062595.1"/>
</dbReference>
<dbReference type="Pfam" id="PF00891">
    <property type="entry name" value="Methyltransf_2"/>
    <property type="match status" value="1"/>
</dbReference>
<keyword evidence="2" id="KW-0808">Transferase</keyword>
<dbReference type="InterPro" id="IPR029063">
    <property type="entry name" value="SAM-dependent_MTases_sf"/>
</dbReference>
<dbReference type="Proteomes" id="UP001628179">
    <property type="component" value="Unassembled WGS sequence"/>
</dbReference>
<dbReference type="PANTHER" id="PTHR43712:SF16">
    <property type="entry name" value="O-METHYLTRANSFERASE ELCB"/>
    <property type="match status" value="1"/>
</dbReference>
<dbReference type="SUPFAM" id="SSF53335">
    <property type="entry name" value="S-adenosyl-L-methionine-dependent methyltransferases"/>
    <property type="match status" value="1"/>
</dbReference>
<sequence length="418" mass="45251">MASGSSFDLVKAAETLLENAKKLAAATELHSESDELVLLRRSIAQSAKQIAFGTAPPLDVVKSDWVVLADVAAWNIFLDWKAFDHIPLPPDSISIHDLALALNAQESLVSRFASLLLAVGKLVPGPEPNTIAHSRISVLYRSSSPVSALATVAVGNGMKPYANWPEYFREYGRREPAGQTHTPFGFAWGHPELPPWEVKALYPEYATIFAKSMKSRQIVGGHMAVAGPAALYDLSWVGEEAARKGDAEPVVVDVGGGLGQLLKDVMASVPGLKSGQCVLQDRGEVIEEARATGDEALRGVVMMDHDFHTVQPVKGASVYLLRRILLDYSDVLAAGILRRLADALPADNPKARVIIMEERLLETPTPQNRIVDLVMLNLGGKLRNRAMFGELAAAAGLKMVEFYTREGDPTCVVECARL</sequence>
<keyword evidence="3" id="KW-0949">S-adenosyl-L-methionine</keyword>
<proteinExistence type="predicted"/>
<evidence type="ECO:0000256" key="2">
    <source>
        <dbReference type="ARBA" id="ARBA00022679"/>
    </source>
</evidence>
<reference evidence="5 6" key="1">
    <citation type="submission" date="2024-09" db="EMBL/GenBank/DDBJ databases">
        <title>Itraconazole resistance in Madurella fahalii resulting from another homologue of gene encoding cytochrome P450 14-alpha sterol demethylase (CYP51).</title>
        <authorList>
            <person name="Yoshioka I."/>
            <person name="Fahal A.H."/>
            <person name="Kaneko S."/>
            <person name="Yaguchi T."/>
        </authorList>
    </citation>
    <scope>NUCLEOTIDE SEQUENCE [LARGE SCALE GENOMIC DNA]</scope>
    <source>
        <strain evidence="5 6">IFM 68171</strain>
    </source>
</reference>
<evidence type="ECO:0000256" key="1">
    <source>
        <dbReference type="ARBA" id="ARBA00022603"/>
    </source>
</evidence>